<dbReference type="EMBL" id="CM003604">
    <property type="protein sequence ID" value="KYP73597.1"/>
    <property type="molecule type" value="Genomic_DNA"/>
</dbReference>
<dbReference type="PROSITE" id="PS50994">
    <property type="entry name" value="INTEGRASE"/>
    <property type="match status" value="1"/>
</dbReference>
<name>A0A151U2R7_CAJCA</name>
<dbReference type="Proteomes" id="UP000075243">
    <property type="component" value="Chromosome 2"/>
</dbReference>
<dbReference type="InterPro" id="IPR039537">
    <property type="entry name" value="Retrotran_Ty1/copia-like"/>
</dbReference>
<dbReference type="GO" id="GO:0003676">
    <property type="term" value="F:nucleic acid binding"/>
    <property type="evidence" value="ECO:0007669"/>
    <property type="project" value="InterPro"/>
</dbReference>
<evidence type="ECO:0000313" key="3">
    <source>
        <dbReference type="Proteomes" id="UP000075243"/>
    </source>
</evidence>
<dbReference type="SUPFAM" id="SSF53098">
    <property type="entry name" value="Ribonuclease H-like"/>
    <property type="match status" value="1"/>
</dbReference>
<reference evidence="2 3" key="1">
    <citation type="journal article" date="2012" name="Nat. Biotechnol.">
        <title>Draft genome sequence of pigeonpea (Cajanus cajan), an orphan legume crop of resource-poor farmers.</title>
        <authorList>
            <person name="Varshney R.K."/>
            <person name="Chen W."/>
            <person name="Li Y."/>
            <person name="Bharti A.K."/>
            <person name="Saxena R.K."/>
            <person name="Schlueter J.A."/>
            <person name="Donoghue M.T."/>
            <person name="Azam S."/>
            <person name="Fan G."/>
            <person name="Whaley A.M."/>
            <person name="Farmer A.D."/>
            <person name="Sheridan J."/>
            <person name="Iwata A."/>
            <person name="Tuteja R."/>
            <person name="Penmetsa R.V."/>
            <person name="Wu W."/>
            <person name="Upadhyaya H.D."/>
            <person name="Yang S.P."/>
            <person name="Shah T."/>
            <person name="Saxena K.B."/>
            <person name="Michael T."/>
            <person name="McCombie W.R."/>
            <person name="Yang B."/>
            <person name="Zhang G."/>
            <person name="Yang H."/>
            <person name="Wang J."/>
            <person name="Spillane C."/>
            <person name="Cook D.R."/>
            <person name="May G.D."/>
            <person name="Xu X."/>
            <person name="Jackson S.A."/>
        </authorList>
    </citation>
    <scope>NUCLEOTIDE SEQUENCE [LARGE SCALE GENOMIC DNA]</scope>
    <source>
        <strain evidence="3">cv. Asha</strain>
    </source>
</reference>
<keyword evidence="3" id="KW-1185">Reference proteome</keyword>
<dbReference type="InterPro" id="IPR036397">
    <property type="entry name" value="RNaseH_sf"/>
</dbReference>
<dbReference type="PANTHER" id="PTHR42648">
    <property type="entry name" value="TRANSPOSASE, PUTATIVE-RELATED"/>
    <property type="match status" value="1"/>
</dbReference>
<sequence length="93" mass="10984">MSCLKLIWKNIKRIRSDNSTEYVNHEFLNFLSHNGIVHELTCVNTPQQNEVAERKNLHLLEVTRALLFQMFVPKNYWGKVVLTVTYLINRLPT</sequence>
<gene>
    <name evidence="2" type="ORF">KK1_006241</name>
</gene>
<dbReference type="GO" id="GO:0015074">
    <property type="term" value="P:DNA integration"/>
    <property type="evidence" value="ECO:0007669"/>
    <property type="project" value="InterPro"/>
</dbReference>
<dbReference type="InterPro" id="IPR001584">
    <property type="entry name" value="Integrase_cat-core"/>
</dbReference>
<dbReference type="PANTHER" id="PTHR42648:SF31">
    <property type="entry name" value="RNA-DIRECTED DNA POLYMERASE"/>
    <property type="match status" value="1"/>
</dbReference>
<protein>
    <submittedName>
        <fullName evidence="2">Retrovirus-related Pol polyprotein from transposon TNT 1-94</fullName>
    </submittedName>
</protein>
<evidence type="ECO:0000313" key="2">
    <source>
        <dbReference type="EMBL" id="KYP73597.1"/>
    </source>
</evidence>
<dbReference type="AlphaFoldDB" id="A0A151U2R7"/>
<dbReference type="STRING" id="3821.A0A151U2R7"/>
<dbReference type="InterPro" id="IPR012337">
    <property type="entry name" value="RNaseH-like_sf"/>
</dbReference>
<evidence type="ECO:0000259" key="1">
    <source>
        <dbReference type="PROSITE" id="PS50994"/>
    </source>
</evidence>
<proteinExistence type="predicted"/>
<organism evidence="2 3">
    <name type="scientific">Cajanus cajan</name>
    <name type="common">Pigeon pea</name>
    <name type="synonym">Cajanus indicus</name>
    <dbReference type="NCBI Taxonomy" id="3821"/>
    <lineage>
        <taxon>Eukaryota</taxon>
        <taxon>Viridiplantae</taxon>
        <taxon>Streptophyta</taxon>
        <taxon>Embryophyta</taxon>
        <taxon>Tracheophyta</taxon>
        <taxon>Spermatophyta</taxon>
        <taxon>Magnoliopsida</taxon>
        <taxon>eudicotyledons</taxon>
        <taxon>Gunneridae</taxon>
        <taxon>Pentapetalae</taxon>
        <taxon>rosids</taxon>
        <taxon>fabids</taxon>
        <taxon>Fabales</taxon>
        <taxon>Fabaceae</taxon>
        <taxon>Papilionoideae</taxon>
        <taxon>50 kb inversion clade</taxon>
        <taxon>NPAAA clade</taxon>
        <taxon>indigoferoid/millettioid clade</taxon>
        <taxon>Phaseoleae</taxon>
        <taxon>Cajanus</taxon>
    </lineage>
</organism>
<accession>A0A151U2R7</accession>
<dbReference type="Gramene" id="C.cajan_06074.t">
    <property type="protein sequence ID" value="C.cajan_06074.t.cds1"/>
    <property type="gene ID" value="C.cajan_06074"/>
</dbReference>
<dbReference type="Gene3D" id="3.30.420.10">
    <property type="entry name" value="Ribonuclease H-like superfamily/Ribonuclease H"/>
    <property type="match status" value="1"/>
</dbReference>
<feature type="domain" description="Integrase catalytic" evidence="1">
    <location>
        <begin position="1"/>
        <end position="93"/>
    </location>
</feature>